<organism evidence="2 3">
    <name type="scientific">Rhodococcus olei</name>
    <dbReference type="NCBI Taxonomy" id="2161675"/>
    <lineage>
        <taxon>Bacteria</taxon>
        <taxon>Bacillati</taxon>
        <taxon>Actinomycetota</taxon>
        <taxon>Actinomycetes</taxon>
        <taxon>Mycobacteriales</taxon>
        <taxon>Nocardiaceae</taxon>
        <taxon>Rhodococcus</taxon>
    </lineage>
</organism>
<dbReference type="EMBL" id="BAABFB010000017">
    <property type="protein sequence ID" value="GAA4472988.1"/>
    <property type="molecule type" value="Genomic_DNA"/>
</dbReference>
<proteinExistence type="predicted"/>
<protein>
    <recommendedName>
        <fullName evidence="4">6-phosphogluconolactonase (Cycloisomerase 2 family)</fullName>
    </recommendedName>
</protein>
<dbReference type="SUPFAM" id="SSF50969">
    <property type="entry name" value="YVTN repeat-like/Quinoprotein amine dehydrogenase"/>
    <property type="match status" value="1"/>
</dbReference>
<reference evidence="3" key="1">
    <citation type="journal article" date="2019" name="Int. J. Syst. Evol. Microbiol.">
        <title>The Global Catalogue of Microorganisms (GCM) 10K type strain sequencing project: providing services to taxonomists for standard genome sequencing and annotation.</title>
        <authorList>
            <consortium name="The Broad Institute Genomics Platform"/>
            <consortium name="The Broad Institute Genome Sequencing Center for Infectious Disease"/>
            <person name="Wu L."/>
            <person name="Ma J."/>
        </authorList>
    </citation>
    <scope>NUCLEOTIDE SEQUENCE [LARGE SCALE GENOMIC DNA]</scope>
    <source>
        <strain evidence="3">JCM 32206</strain>
    </source>
</reference>
<dbReference type="Proteomes" id="UP001501183">
    <property type="component" value="Unassembled WGS sequence"/>
</dbReference>
<sequence length="529" mass="53471">MGRRRGVARDQDLQVHLISDRAAPPDTDEHSVPNRNISRNFGAHSLTMPTTSARAFTVASAVALACTLGGGTAAAQGPWGPLAPPNPHLGPVGTATMHGDAGSSDATRLAGPGAGEVGVTGIPLLSACPTLLQGSDGLVVALCTAIAGQTPTVHLFDADASKSVASLPLAKGSLLGGVYAFLDDRNRLVAVDGDRKLQRIGHTADRLFVDSTVDLSGAVPDGDAVTGLVPDWAGNVWFATGAGVIGAVDAAGVAKTVRVPAGEQVQNSISSSPDGVSVATTHALYQLSLAADGTPRIDWRHDYDRGSARKPGQLSWGTGSTPTFFGPATGHEYVAIVDNADTRVNLIVRRATTGEQVCSIPVLASGGPGSENSPVGVGNSVFVAGTYGYPYPKVPEGAGPAVPASAPFTGGMTRVDLDGTGCHVVWDTALRSSAVPHLSTADGLLYTVLREGAATTTPLDGYAFAAIDPATGAVLRKTGMGATTANDTLQMSALITSRGDYLQGTITGVQRVRAGGGSGSLGDLGSSGS</sequence>
<evidence type="ECO:0000313" key="3">
    <source>
        <dbReference type="Proteomes" id="UP001501183"/>
    </source>
</evidence>
<feature type="region of interest" description="Disordered" evidence="1">
    <location>
        <begin position="77"/>
        <end position="109"/>
    </location>
</feature>
<evidence type="ECO:0008006" key="4">
    <source>
        <dbReference type="Google" id="ProtNLM"/>
    </source>
</evidence>
<accession>A0ABP8NT93</accession>
<dbReference type="InterPro" id="IPR011044">
    <property type="entry name" value="Quino_amine_DH_bsu"/>
</dbReference>
<feature type="region of interest" description="Disordered" evidence="1">
    <location>
        <begin position="1"/>
        <end position="35"/>
    </location>
</feature>
<gene>
    <name evidence="2" type="ORF">GCM10023094_05910</name>
</gene>
<comment type="caution">
    <text evidence="2">The sequence shown here is derived from an EMBL/GenBank/DDBJ whole genome shotgun (WGS) entry which is preliminary data.</text>
</comment>
<evidence type="ECO:0000313" key="2">
    <source>
        <dbReference type="EMBL" id="GAA4472988.1"/>
    </source>
</evidence>
<name>A0ABP8NT93_9NOCA</name>
<keyword evidence="3" id="KW-1185">Reference proteome</keyword>
<evidence type="ECO:0000256" key="1">
    <source>
        <dbReference type="SAM" id="MobiDB-lite"/>
    </source>
</evidence>